<gene>
    <name evidence="2" type="ORF">COCVIDRAFT_107938</name>
</gene>
<evidence type="ECO:0000313" key="3">
    <source>
        <dbReference type="Proteomes" id="UP000054337"/>
    </source>
</evidence>
<proteinExistence type="predicted"/>
<sequence length="126" mass="14388">MILHRLIFLHCWLLHLRLVLVIWGDKYPLDKVSSPVSLDTKSYLRNPVFLETSDVVQVAIISVVHNPYLIISGGVGQSHEESNLDACMRKQHVDNSHNLLHIQREGAMFEVCNGFFHCFETMSVTS</sequence>
<evidence type="ECO:0000256" key="1">
    <source>
        <dbReference type="SAM" id="SignalP"/>
    </source>
</evidence>
<accession>W7E0E1</accession>
<keyword evidence="3" id="KW-1185">Reference proteome</keyword>
<dbReference type="HOGENOM" id="CLU_1981275_0_0_1"/>
<feature type="chain" id="PRO_5004891119" evidence="1">
    <location>
        <begin position="25"/>
        <end position="126"/>
    </location>
</feature>
<dbReference type="Proteomes" id="UP000054337">
    <property type="component" value="Unassembled WGS sequence"/>
</dbReference>
<name>W7E0E1_BIPV3</name>
<dbReference type="AlphaFoldDB" id="W7E0E1"/>
<dbReference type="EMBL" id="KI968780">
    <property type="protein sequence ID" value="EUN23778.1"/>
    <property type="molecule type" value="Genomic_DNA"/>
</dbReference>
<dbReference type="GeneID" id="26249315"/>
<protein>
    <submittedName>
        <fullName evidence="2">Uncharacterized protein</fullName>
    </submittedName>
</protein>
<reference evidence="2 3" key="1">
    <citation type="journal article" date="2013" name="PLoS Genet.">
        <title>Comparative genome structure, secondary metabolite, and effector coding capacity across Cochliobolus pathogens.</title>
        <authorList>
            <person name="Condon B.J."/>
            <person name="Leng Y."/>
            <person name="Wu D."/>
            <person name="Bushley K.E."/>
            <person name="Ohm R.A."/>
            <person name="Otillar R."/>
            <person name="Martin J."/>
            <person name="Schackwitz W."/>
            <person name="Grimwood J."/>
            <person name="MohdZainudin N."/>
            <person name="Xue C."/>
            <person name="Wang R."/>
            <person name="Manning V.A."/>
            <person name="Dhillon B."/>
            <person name="Tu Z.J."/>
            <person name="Steffenson B.J."/>
            <person name="Salamov A."/>
            <person name="Sun H."/>
            <person name="Lowry S."/>
            <person name="LaButti K."/>
            <person name="Han J."/>
            <person name="Copeland A."/>
            <person name="Lindquist E."/>
            <person name="Barry K."/>
            <person name="Schmutz J."/>
            <person name="Baker S.E."/>
            <person name="Ciuffetti L.M."/>
            <person name="Grigoriev I.V."/>
            <person name="Zhong S."/>
            <person name="Turgeon B.G."/>
        </authorList>
    </citation>
    <scope>NUCLEOTIDE SEQUENCE [LARGE SCALE GENOMIC DNA]</scope>
    <source>
        <strain evidence="2 3">FI3</strain>
    </source>
</reference>
<feature type="signal peptide" evidence="1">
    <location>
        <begin position="1"/>
        <end position="24"/>
    </location>
</feature>
<keyword evidence="1" id="KW-0732">Signal</keyword>
<evidence type="ECO:0000313" key="2">
    <source>
        <dbReference type="EMBL" id="EUN23778.1"/>
    </source>
</evidence>
<organism evidence="2 3">
    <name type="scientific">Bipolaris victoriae (strain FI3)</name>
    <name type="common">Victoria blight of oats agent</name>
    <name type="synonym">Cochliobolus victoriae</name>
    <dbReference type="NCBI Taxonomy" id="930091"/>
    <lineage>
        <taxon>Eukaryota</taxon>
        <taxon>Fungi</taxon>
        <taxon>Dikarya</taxon>
        <taxon>Ascomycota</taxon>
        <taxon>Pezizomycotina</taxon>
        <taxon>Dothideomycetes</taxon>
        <taxon>Pleosporomycetidae</taxon>
        <taxon>Pleosporales</taxon>
        <taxon>Pleosporineae</taxon>
        <taxon>Pleosporaceae</taxon>
        <taxon>Bipolaris</taxon>
    </lineage>
</organism>
<dbReference type="RefSeq" id="XP_014553352.1">
    <property type="nucleotide sequence ID" value="XM_014697866.1"/>
</dbReference>